<protein>
    <submittedName>
        <fullName evidence="1">Uncharacterized protein</fullName>
    </submittedName>
</protein>
<dbReference type="Proteomes" id="UP000765509">
    <property type="component" value="Unassembled WGS sequence"/>
</dbReference>
<dbReference type="OrthoDB" id="2676629at2759"/>
<dbReference type="AlphaFoldDB" id="A0A9Q3BFJ4"/>
<evidence type="ECO:0000313" key="1">
    <source>
        <dbReference type="EMBL" id="MBW0464716.1"/>
    </source>
</evidence>
<evidence type="ECO:0000313" key="2">
    <source>
        <dbReference type="Proteomes" id="UP000765509"/>
    </source>
</evidence>
<gene>
    <name evidence="1" type="ORF">O181_004431</name>
</gene>
<keyword evidence="2" id="KW-1185">Reference proteome</keyword>
<accession>A0A9Q3BFJ4</accession>
<organism evidence="1 2">
    <name type="scientific">Austropuccinia psidii MF-1</name>
    <dbReference type="NCBI Taxonomy" id="1389203"/>
    <lineage>
        <taxon>Eukaryota</taxon>
        <taxon>Fungi</taxon>
        <taxon>Dikarya</taxon>
        <taxon>Basidiomycota</taxon>
        <taxon>Pucciniomycotina</taxon>
        <taxon>Pucciniomycetes</taxon>
        <taxon>Pucciniales</taxon>
        <taxon>Sphaerophragmiaceae</taxon>
        <taxon>Austropuccinia</taxon>
    </lineage>
</organism>
<sequence length="148" mass="17319">MRLHLSWGLSRLNIQQEIKKICNLFQHMPSNFGLEYNLEENFPSDVCTIIKQLKLEAPFKQYLFCPKCYFLYDMELSPEECKYIPNIKNTPCGAKPFLSFKLCPLPSINFTLNAPRAFRPPWPPGQIFFSRQPQLCNPQSKFISQPIK</sequence>
<proteinExistence type="predicted"/>
<comment type="caution">
    <text evidence="1">The sequence shown here is derived from an EMBL/GenBank/DDBJ whole genome shotgun (WGS) entry which is preliminary data.</text>
</comment>
<name>A0A9Q3BFJ4_9BASI</name>
<reference evidence="1" key="1">
    <citation type="submission" date="2021-03" db="EMBL/GenBank/DDBJ databases">
        <title>Draft genome sequence of rust myrtle Austropuccinia psidii MF-1, a brazilian biotype.</title>
        <authorList>
            <person name="Quecine M.C."/>
            <person name="Pachon D.M.R."/>
            <person name="Bonatelli M.L."/>
            <person name="Correr F.H."/>
            <person name="Franceschini L.M."/>
            <person name="Leite T.F."/>
            <person name="Margarido G.R.A."/>
            <person name="Almeida C.A."/>
            <person name="Ferrarezi J.A."/>
            <person name="Labate C.A."/>
        </authorList>
    </citation>
    <scope>NUCLEOTIDE SEQUENCE</scope>
    <source>
        <strain evidence="1">MF-1</strain>
    </source>
</reference>
<dbReference type="EMBL" id="AVOT02000860">
    <property type="protein sequence ID" value="MBW0464716.1"/>
    <property type="molecule type" value="Genomic_DNA"/>
</dbReference>